<sequence length="131" mass="14051">MALALQADCFTSDLSQLIIADVMSGSVPLDASTSISGGWPSWRGQSAGSCYHGRREAAEGAGSSFLGEGAMLVEFTSDQTHPEPMWPPHCTLQCRSSEASCLLCRMLYKIKGLFSVLKLSTQLYDVSVAKL</sequence>
<protein>
    <submittedName>
        <fullName evidence="1">Uncharacterized protein</fullName>
    </submittedName>
</protein>
<evidence type="ECO:0000313" key="2">
    <source>
        <dbReference type="Proteomes" id="UP000000763"/>
    </source>
</evidence>
<dbReference type="EMBL" id="AC130729">
    <property type="protein sequence ID" value="AAT85263.1"/>
    <property type="molecule type" value="Genomic_DNA"/>
</dbReference>
<name>Q6AU84_ORYSJ</name>
<reference evidence="2" key="1">
    <citation type="journal article" date="2005" name="Nature">
        <title>The map-based sequence of the rice genome.</title>
        <authorList>
            <consortium name="International rice genome sequencing project (IRGSP)"/>
            <person name="Matsumoto T."/>
            <person name="Wu J."/>
            <person name="Kanamori H."/>
            <person name="Katayose Y."/>
            <person name="Fujisawa M."/>
            <person name="Namiki N."/>
            <person name="Mizuno H."/>
            <person name="Yamamoto K."/>
            <person name="Antonio B.A."/>
            <person name="Baba T."/>
            <person name="Sakata K."/>
            <person name="Nagamura Y."/>
            <person name="Aoki H."/>
            <person name="Arikawa K."/>
            <person name="Arita K."/>
            <person name="Bito T."/>
            <person name="Chiden Y."/>
            <person name="Fujitsuka N."/>
            <person name="Fukunaka R."/>
            <person name="Hamada M."/>
            <person name="Harada C."/>
            <person name="Hayashi A."/>
            <person name="Hijishita S."/>
            <person name="Honda M."/>
            <person name="Hosokawa S."/>
            <person name="Ichikawa Y."/>
            <person name="Idonuma A."/>
            <person name="Iijima M."/>
            <person name="Ikeda M."/>
            <person name="Ikeno M."/>
            <person name="Ito K."/>
            <person name="Ito S."/>
            <person name="Ito T."/>
            <person name="Ito Y."/>
            <person name="Ito Y."/>
            <person name="Iwabuchi A."/>
            <person name="Kamiya K."/>
            <person name="Karasawa W."/>
            <person name="Kurita K."/>
            <person name="Katagiri S."/>
            <person name="Kikuta A."/>
            <person name="Kobayashi H."/>
            <person name="Kobayashi N."/>
            <person name="Machita K."/>
            <person name="Maehara T."/>
            <person name="Masukawa M."/>
            <person name="Mizubayashi T."/>
            <person name="Mukai Y."/>
            <person name="Nagasaki H."/>
            <person name="Nagata Y."/>
            <person name="Naito S."/>
            <person name="Nakashima M."/>
            <person name="Nakama Y."/>
            <person name="Nakamichi Y."/>
            <person name="Nakamura M."/>
            <person name="Meguro A."/>
            <person name="Negishi M."/>
            <person name="Ohta I."/>
            <person name="Ohta T."/>
            <person name="Okamoto M."/>
            <person name="Ono N."/>
            <person name="Saji S."/>
            <person name="Sakaguchi M."/>
            <person name="Sakai K."/>
            <person name="Shibata M."/>
            <person name="Shimokawa T."/>
            <person name="Song J."/>
            <person name="Takazaki Y."/>
            <person name="Terasawa K."/>
            <person name="Tsugane M."/>
            <person name="Tsuji K."/>
            <person name="Ueda S."/>
            <person name="Waki K."/>
            <person name="Yamagata H."/>
            <person name="Yamamoto M."/>
            <person name="Yamamoto S."/>
            <person name="Yamane H."/>
            <person name="Yoshiki S."/>
            <person name="Yoshihara R."/>
            <person name="Yukawa K."/>
            <person name="Zhong H."/>
            <person name="Yano M."/>
            <person name="Yuan Q."/>
            <person name="Ouyang S."/>
            <person name="Liu J."/>
            <person name="Jones K.M."/>
            <person name="Gansberger K."/>
            <person name="Moffat K."/>
            <person name="Hill J."/>
            <person name="Bera J."/>
            <person name="Fadrosh D."/>
            <person name="Jin S."/>
            <person name="Johri S."/>
            <person name="Kim M."/>
            <person name="Overton L."/>
            <person name="Reardon M."/>
            <person name="Tsitrin T."/>
            <person name="Vuong H."/>
            <person name="Weaver B."/>
            <person name="Ciecko A."/>
            <person name="Tallon L."/>
            <person name="Jackson J."/>
            <person name="Pai G."/>
            <person name="Aken S.V."/>
            <person name="Utterback T."/>
            <person name="Reidmuller S."/>
            <person name="Feldblyum T."/>
            <person name="Hsiao J."/>
            <person name="Zismann V."/>
            <person name="Iobst S."/>
            <person name="de Vazeille A.R."/>
            <person name="Buell C.R."/>
            <person name="Ying K."/>
            <person name="Li Y."/>
            <person name="Lu T."/>
            <person name="Huang Y."/>
            <person name="Zhao Q."/>
            <person name="Feng Q."/>
            <person name="Zhang L."/>
            <person name="Zhu J."/>
            <person name="Weng Q."/>
            <person name="Mu J."/>
            <person name="Lu Y."/>
            <person name="Fan D."/>
            <person name="Liu Y."/>
            <person name="Guan J."/>
            <person name="Zhang Y."/>
            <person name="Yu S."/>
            <person name="Liu X."/>
            <person name="Zhang Y."/>
            <person name="Hong G."/>
            <person name="Han B."/>
            <person name="Choisne N."/>
            <person name="Demange N."/>
            <person name="Orjeda G."/>
            <person name="Samain S."/>
            <person name="Cattolico L."/>
            <person name="Pelletier E."/>
            <person name="Couloux A."/>
            <person name="Segurens B."/>
            <person name="Wincker P."/>
            <person name="D'Hont A."/>
            <person name="Scarpelli C."/>
            <person name="Weissenbach J."/>
            <person name="Salanoubat M."/>
            <person name="Quetier F."/>
            <person name="Yu Y."/>
            <person name="Kim H.R."/>
            <person name="Rambo T."/>
            <person name="Currie J."/>
            <person name="Collura K."/>
            <person name="Luo M."/>
            <person name="Yang T."/>
            <person name="Ammiraju J.S.S."/>
            <person name="Engler F."/>
            <person name="Soderlund C."/>
            <person name="Wing R.A."/>
            <person name="Palmer L.E."/>
            <person name="de la Bastide M."/>
            <person name="Spiegel L."/>
            <person name="Nascimento L."/>
            <person name="Zutavern T."/>
            <person name="O'Shaughnessy A."/>
            <person name="Dike S."/>
            <person name="Dedhia N."/>
            <person name="Preston R."/>
            <person name="Balija V."/>
            <person name="McCombie W.R."/>
            <person name="Chow T."/>
            <person name="Chen H."/>
            <person name="Chung M."/>
            <person name="Chen C."/>
            <person name="Shaw J."/>
            <person name="Wu H."/>
            <person name="Hsiao K."/>
            <person name="Chao Y."/>
            <person name="Chu M."/>
            <person name="Cheng C."/>
            <person name="Hour A."/>
            <person name="Lee P."/>
            <person name="Lin S."/>
            <person name="Lin Y."/>
            <person name="Liou J."/>
            <person name="Liu S."/>
            <person name="Hsing Y."/>
            <person name="Raghuvanshi S."/>
            <person name="Mohanty A."/>
            <person name="Bharti A.K."/>
            <person name="Gaur A."/>
            <person name="Gupta V."/>
            <person name="Kumar D."/>
            <person name="Ravi V."/>
            <person name="Vij S."/>
            <person name="Kapur A."/>
            <person name="Khurana P."/>
            <person name="Khurana P."/>
            <person name="Khurana J.P."/>
            <person name="Tyagi A.K."/>
            <person name="Gaikwad K."/>
            <person name="Singh A."/>
            <person name="Dalal V."/>
            <person name="Srivastava S."/>
            <person name="Dixit A."/>
            <person name="Pal A.K."/>
            <person name="Ghazi I.A."/>
            <person name="Yadav M."/>
            <person name="Pandit A."/>
            <person name="Bhargava A."/>
            <person name="Sureshbabu K."/>
            <person name="Batra K."/>
            <person name="Sharma T.R."/>
            <person name="Mohapatra T."/>
            <person name="Singh N.K."/>
            <person name="Messing J."/>
            <person name="Nelson A.B."/>
            <person name="Fuks G."/>
            <person name="Kavchok S."/>
            <person name="Keizer G."/>
            <person name="Linton E."/>
            <person name="Llaca V."/>
            <person name="Song R."/>
            <person name="Tanyolac B."/>
            <person name="Young S."/>
            <person name="Ho-Il K."/>
            <person name="Hahn J.H."/>
            <person name="Sangsakoo G."/>
            <person name="Vanavichit A."/>
            <person name="de Mattos Luiz.A.T."/>
            <person name="Zimmer P.D."/>
            <person name="Malone G."/>
            <person name="Dellagostin O."/>
            <person name="de Oliveira A.C."/>
            <person name="Bevan M."/>
            <person name="Bancroft I."/>
            <person name="Minx P."/>
            <person name="Cordum H."/>
            <person name="Wilson R."/>
            <person name="Cheng Z."/>
            <person name="Jin W."/>
            <person name="Jiang J."/>
            <person name="Leong S.A."/>
            <person name="Iwama H."/>
            <person name="Gojobori T."/>
            <person name="Itoh T."/>
            <person name="Niimura Y."/>
            <person name="Fujii Y."/>
            <person name="Habara T."/>
            <person name="Sakai H."/>
            <person name="Sato Y."/>
            <person name="Wilson G."/>
            <person name="Kumar K."/>
            <person name="McCouch S."/>
            <person name="Juretic N."/>
            <person name="Hoen D."/>
            <person name="Wright S."/>
            <person name="Bruskiewich R."/>
            <person name="Bureau T."/>
            <person name="Miyao A."/>
            <person name="Hirochika H."/>
            <person name="Nishikawa T."/>
            <person name="Kadowaki K."/>
            <person name="Sugiura M."/>
            <person name="Burr B."/>
            <person name="Sasaki T."/>
        </authorList>
    </citation>
    <scope>NUCLEOTIDE SEQUENCE [LARGE SCALE GENOMIC DNA]</scope>
    <source>
        <strain evidence="2">cv. Nipponbare</strain>
    </source>
</reference>
<gene>
    <name evidence="1" type="primary">P0668F02.17</name>
</gene>
<dbReference type="Proteomes" id="UP000000763">
    <property type="component" value="Chromosome 5"/>
</dbReference>
<proteinExistence type="predicted"/>
<dbReference type="AlphaFoldDB" id="Q6AU84"/>
<evidence type="ECO:0000313" key="1">
    <source>
        <dbReference type="EMBL" id="AAT85263.1"/>
    </source>
</evidence>
<accession>Q6AU84</accession>
<organism evidence="1 2">
    <name type="scientific">Oryza sativa subsp. japonica</name>
    <name type="common">Rice</name>
    <dbReference type="NCBI Taxonomy" id="39947"/>
    <lineage>
        <taxon>Eukaryota</taxon>
        <taxon>Viridiplantae</taxon>
        <taxon>Streptophyta</taxon>
        <taxon>Embryophyta</taxon>
        <taxon>Tracheophyta</taxon>
        <taxon>Spermatophyta</taxon>
        <taxon>Magnoliopsida</taxon>
        <taxon>Liliopsida</taxon>
        <taxon>Poales</taxon>
        <taxon>Poaceae</taxon>
        <taxon>BOP clade</taxon>
        <taxon>Oryzoideae</taxon>
        <taxon>Oryzeae</taxon>
        <taxon>Oryzinae</taxon>
        <taxon>Oryza</taxon>
        <taxon>Oryza sativa</taxon>
    </lineage>
</organism>
<reference evidence="2" key="2">
    <citation type="journal article" date="2008" name="Nucleic Acids Res.">
        <title>The rice annotation project database (RAP-DB): 2008 update.</title>
        <authorList>
            <consortium name="The rice annotation project (RAP)"/>
        </authorList>
    </citation>
    <scope>GENOME REANNOTATION</scope>
    <source>
        <strain evidence="2">cv. Nipponbare</strain>
    </source>
</reference>